<evidence type="ECO:0000313" key="1">
    <source>
        <dbReference type="EMBL" id="JAH65972.1"/>
    </source>
</evidence>
<name>A0A0E9UJM5_ANGAN</name>
<proteinExistence type="predicted"/>
<dbReference type="EMBL" id="GBXM01042605">
    <property type="protein sequence ID" value="JAH65972.1"/>
    <property type="molecule type" value="Transcribed_RNA"/>
</dbReference>
<reference evidence="1" key="1">
    <citation type="submission" date="2014-11" db="EMBL/GenBank/DDBJ databases">
        <authorList>
            <person name="Amaro Gonzalez C."/>
        </authorList>
    </citation>
    <scope>NUCLEOTIDE SEQUENCE</scope>
</reference>
<protein>
    <submittedName>
        <fullName evidence="1">Uncharacterized protein</fullName>
    </submittedName>
</protein>
<dbReference type="AlphaFoldDB" id="A0A0E9UJM5"/>
<accession>A0A0E9UJM5</accession>
<reference evidence="1" key="2">
    <citation type="journal article" date="2015" name="Fish Shellfish Immunol.">
        <title>Early steps in the European eel (Anguilla anguilla)-Vibrio vulnificus interaction in the gills: Role of the RtxA13 toxin.</title>
        <authorList>
            <person name="Callol A."/>
            <person name="Pajuelo D."/>
            <person name="Ebbesson L."/>
            <person name="Teles M."/>
            <person name="MacKenzie S."/>
            <person name="Amaro C."/>
        </authorList>
    </citation>
    <scope>NUCLEOTIDE SEQUENCE</scope>
</reference>
<sequence length="25" mass="3128">MQAYHFSRFIFPELTEAYLVYSEWV</sequence>
<organism evidence="1">
    <name type="scientific">Anguilla anguilla</name>
    <name type="common">European freshwater eel</name>
    <name type="synonym">Muraena anguilla</name>
    <dbReference type="NCBI Taxonomy" id="7936"/>
    <lineage>
        <taxon>Eukaryota</taxon>
        <taxon>Metazoa</taxon>
        <taxon>Chordata</taxon>
        <taxon>Craniata</taxon>
        <taxon>Vertebrata</taxon>
        <taxon>Euteleostomi</taxon>
        <taxon>Actinopterygii</taxon>
        <taxon>Neopterygii</taxon>
        <taxon>Teleostei</taxon>
        <taxon>Anguilliformes</taxon>
        <taxon>Anguillidae</taxon>
        <taxon>Anguilla</taxon>
    </lineage>
</organism>